<dbReference type="PROSITE" id="PS51671">
    <property type="entry name" value="ACT"/>
    <property type="match status" value="1"/>
</dbReference>
<comment type="caution">
    <text evidence="4">The sequence shown here is derived from an EMBL/GenBank/DDBJ whole genome shotgun (WGS) entry which is preliminary data.</text>
</comment>
<dbReference type="InterPro" id="IPR020904">
    <property type="entry name" value="Sc_DH/Rdtase_CS"/>
</dbReference>
<comment type="similarity">
    <text evidence="1">Belongs to the short-chain dehydrogenases/reductases (SDR) family.</text>
</comment>
<keyword evidence="2 4" id="KW-0560">Oxidoreductase</keyword>
<dbReference type="GO" id="GO:0016491">
    <property type="term" value="F:oxidoreductase activity"/>
    <property type="evidence" value="ECO:0007669"/>
    <property type="project" value="UniProtKB-KW"/>
</dbReference>
<dbReference type="InterPro" id="IPR002347">
    <property type="entry name" value="SDR_fam"/>
</dbReference>
<dbReference type="PANTHER" id="PTHR43477">
    <property type="entry name" value="DIHYDROANTICAPSIN 7-DEHYDROGENASE"/>
    <property type="match status" value="1"/>
</dbReference>
<evidence type="ECO:0000313" key="5">
    <source>
        <dbReference type="Proteomes" id="UP001139263"/>
    </source>
</evidence>
<evidence type="ECO:0000313" key="4">
    <source>
        <dbReference type="EMBL" id="MCI0184226.1"/>
    </source>
</evidence>
<feature type="domain" description="ACT" evidence="3">
    <location>
        <begin position="6"/>
        <end position="84"/>
    </location>
</feature>
<dbReference type="FunFam" id="3.40.50.720:FF:000084">
    <property type="entry name" value="Short-chain dehydrogenase reductase"/>
    <property type="match status" value="1"/>
</dbReference>
<dbReference type="Gene3D" id="3.40.50.720">
    <property type="entry name" value="NAD(P)-binding Rossmann-like Domain"/>
    <property type="match status" value="1"/>
</dbReference>
<accession>A0A9X2AFP1</accession>
<dbReference type="EMBL" id="JALBUF010000010">
    <property type="protein sequence ID" value="MCI0184226.1"/>
    <property type="molecule type" value="Genomic_DNA"/>
</dbReference>
<dbReference type="AlphaFoldDB" id="A0A9X2AFP1"/>
<dbReference type="CDD" id="cd05233">
    <property type="entry name" value="SDR_c"/>
    <property type="match status" value="1"/>
</dbReference>
<evidence type="ECO:0000256" key="1">
    <source>
        <dbReference type="ARBA" id="ARBA00006484"/>
    </source>
</evidence>
<organism evidence="4 5">
    <name type="scientific">Sulfoacidibacillus ferrooxidans</name>
    <dbReference type="NCBI Taxonomy" id="2005001"/>
    <lineage>
        <taxon>Bacteria</taxon>
        <taxon>Bacillati</taxon>
        <taxon>Bacillota</taxon>
        <taxon>Bacilli</taxon>
        <taxon>Bacillales</taxon>
        <taxon>Alicyclobacillaceae</taxon>
        <taxon>Sulfoacidibacillus</taxon>
    </lineage>
</organism>
<dbReference type="GO" id="GO:0008206">
    <property type="term" value="P:bile acid metabolic process"/>
    <property type="evidence" value="ECO:0007669"/>
    <property type="project" value="UniProtKB-ARBA"/>
</dbReference>
<dbReference type="SUPFAM" id="SSF51735">
    <property type="entry name" value="NAD(P)-binding Rossmann-fold domains"/>
    <property type="match status" value="1"/>
</dbReference>
<dbReference type="PROSITE" id="PS00061">
    <property type="entry name" value="ADH_SHORT"/>
    <property type="match status" value="1"/>
</dbReference>
<dbReference type="RefSeq" id="WP_241715694.1">
    <property type="nucleotide sequence ID" value="NZ_JALBUF010000010.1"/>
</dbReference>
<dbReference type="Proteomes" id="UP001139263">
    <property type="component" value="Unassembled WGS sequence"/>
</dbReference>
<dbReference type="Pfam" id="PF13561">
    <property type="entry name" value="adh_short_C2"/>
    <property type="match status" value="1"/>
</dbReference>
<keyword evidence="5" id="KW-1185">Reference proteome</keyword>
<evidence type="ECO:0000259" key="3">
    <source>
        <dbReference type="PROSITE" id="PS51671"/>
    </source>
</evidence>
<dbReference type="InterPro" id="IPR002912">
    <property type="entry name" value="ACT_dom"/>
</dbReference>
<protein>
    <submittedName>
        <fullName evidence="4">Dihydroanticapsin 7-dehydrogenase</fullName>
        <ecNumber evidence="4">1.1.1.385</ecNumber>
    </submittedName>
</protein>
<gene>
    <name evidence="4" type="primary">bacC</name>
    <name evidence="4" type="ORF">MM817_02521</name>
</gene>
<dbReference type="InterPro" id="IPR036291">
    <property type="entry name" value="NAD(P)-bd_dom_sf"/>
</dbReference>
<proteinExistence type="inferred from homology"/>
<dbReference type="InterPro" id="IPR051122">
    <property type="entry name" value="SDR_DHRS6-like"/>
</dbReference>
<dbReference type="PRINTS" id="PR00081">
    <property type="entry name" value="GDHRDH"/>
</dbReference>
<name>A0A9X2AFP1_9BACL</name>
<reference evidence="4" key="1">
    <citation type="submission" date="2022-03" db="EMBL/GenBank/DDBJ databases">
        <title>Draft Genome Sequence of Firmicute Strain S0AB, a Heterotrophic Iron/Sulfur-Oxidizing Extreme Acidophile.</title>
        <authorList>
            <person name="Vergara E."/>
            <person name="Pakostova E."/>
            <person name="Johnson D.B."/>
            <person name="Holmes D.S."/>
        </authorList>
    </citation>
    <scope>NUCLEOTIDE SEQUENCE</scope>
    <source>
        <strain evidence="4">S0AB</strain>
    </source>
</reference>
<dbReference type="PANTHER" id="PTHR43477:SF1">
    <property type="entry name" value="DIHYDROANTICAPSIN 7-DEHYDROGENASE"/>
    <property type="match status" value="1"/>
</dbReference>
<dbReference type="EC" id="1.1.1.385" evidence="4"/>
<sequence>MRFQSGVFIVTGGSSGIGRAIVNRLHEEQLDVISIDITPSDQSLTTPHFIVDVTNEQHLKNFSDKLKKPIAGLVHAAGIQLTGDIATMNIEDMQRLLEINVLGSFLVAKHVGTKIQDGGSAVFVASELAFIGTSESPVYSATKGAIVAFVRSLAVSWKNRKIRVNALCPGATDTPLLQRIWNESPSPEKARRADEELILLNRCAQPDEIASTAIFMLSEEASFVNGHSLIADGGTVIW</sequence>
<evidence type="ECO:0000256" key="2">
    <source>
        <dbReference type="ARBA" id="ARBA00023002"/>
    </source>
</evidence>